<comment type="caution">
    <text evidence="1">The sequence shown here is derived from an EMBL/GenBank/DDBJ whole genome shotgun (WGS) entry which is preliminary data.</text>
</comment>
<name>A0A388JJB4_CHABU</name>
<gene>
    <name evidence="1" type="ORF">CBR_g74347</name>
</gene>
<protein>
    <submittedName>
        <fullName evidence="1">Uncharacterized protein</fullName>
    </submittedName>
</protein>
<dbReference type="OMA" id="VECTMER"/>
<dbReference type="AlphaFoldDB" id="A0A388JJB4"/>
<proteinExistence type="predicted"/>
<dbReference type="OrthoDB" id="6142688at2759"/>
<accession>A0A388JJB4</accession>
<feature type="non-terminal residue" evidence="1">
    <location>
        <position position="1"/>
    </location>
</feature>
<reference evidence="1 2" key="1">
    <citation type="journal article" date="2018" name="Cell">
        <title>The Chara Genome: Secondary Complexity and Implications for Plant Terrestrialization.</title>
        <authorList>
            <person name="Nishiyama T."/>
            <person name="Sakayama H."/>
            <person name="Vries J.D."/>
            <person name="Buschmann H."/>
            <person name="Saint-Marcoux D."/>
            <person name="Ullrich K.K."/>
            <person name="Haas F.B."/>
            <person name="Vanderstraeten L."/>
            <person name="Becker D."/>
            <person name="Lang D."/>
            <person name="Vosolsobe S."/>
            <person name="Rombauts S."/>
            <person name="Wilhelmsson P.K.I."/>
            <person name="Janitza P."/>
            <person name="Kern R."/>
            <person name="Heyl A."/>
            <person name="Rumpler F."/>
            <person name="Villalobos L.I.A.C."/>
            <person name="Clay J.M."/>
            <person name="Skokan R."/>
            <person name="Toyoda A."/>
            <person name="Suzuki Y."/>
            <person name="Kagoshima H."/>
            <person name="Schijlen E."/>
            <person name="Tajeshwar N."/>
            <person name="Catarino B."/>
            <person name="Hetherington A.J."/>
            <person name="Saltykova A."/>
            <person name="Bonnot C."/>
            <person name="Breuninger H."/>
            <person name="Symeonidi A."/>
            <person name="Radhakrishnan G.V."/>
            <person name="Van Nieuwerburgh F."/>
            <person name="Deforce D."/>
            <person name="Chang C."/>
            <person name="Karol K.G."/>
            <person name="Hedrich R."/>
            <person name="Ulvskov P."/>
            <person name="Glockner G."/>
            <person name="Delwiche C.F."/>
            <person name="Petrasek J."/>
            <person name="Van de Peer Y."/>
            <person name="Friml J."/>
            <person name="Beilby M."/>
            <person name="Dolan L."/>
            <person name="Kohara Y."/>
            <person name="Sugano S."/>
            <person name="Fujiyama A."/>
            <person name="Delaux P.-M."/>
            <person name="Quint M."/>
            <person name="TheiBen G."/>
            <person name="Hagemann M."/>
            <person name="Harholt J."/>
            <person name="Dunand C."/>
            <person name="Zachgo S."/>
            <person name="Langdale J."/>
            <person name="Maumus F."/>
            <person name="Straeten D.V.D."/>
            <person name="Gould S.B."/>
            <person name="Rensing S.A."/>
        </authorList>
    </citation>
    <scope>NUCLEOTIDE SEQUENCE [LARGE SCALE GENOMIC DNA]</scope>
    <source>
        <strain evidence="1 2">S276</strain>
    </source>
</reference>
<dbReference type="Gramene" id="GBG41374">
    <property type="protein sequence ID" value="GBG41374"/>
    <property type="gene ID" value="CBR_g74347"/>
</dbReference>
<evidence type="ECO:0000313" key="2">
    <source>
        <dbReference type="Proteomes" id="UP000265515"/>
    </source>
</evidence>
<keyword evidence="2" id="KW-1185">Reference proteome</keyword>
<sequence length="473" mass="54430">FALGEIEEALSHILTTRFCDEEFSMEEEKSVKSYVMEKARTAIRQYHTQHRHIKEEPINNVPVRREIDWLTGRFLVCPTDKAPHTPTFMCVNFIRRLALERLSGPDFVPLQQSPAVLGSQLAEQANALTPVRNEEEPLPLPHLMVVYKAHKETFRWIFNTAGSVLSPAADVRACLLKFLAVNVQALCEEKSDKVFTMHRVRSNYWWSITSIGELIANLPRHVYSVFTADITRCFEKIPMDNSDDGLIAAIKFFVECTMERRRARTARDVIAITVSARGSLHPQWVDGQQERQFDELYFDENEIINACEWLVSNAVVQMGNRAWRQVPGIPMGLSCSPILCDVYFFKYEFQLIAHLVDNQEWQTLKCFEETYRYIDDLCSLNNMVIADFLKHRVPGQCPERKIYPHECIEIKETTTVKEDNHGLVANFLNLTISVISSSDGTFATSKHNKKRGLNFNPVKFMKFKSNRSIAQSL</sequence>
<dbReference type="Proteomes" id="UP000265515">
    <property type="component" value="Unassembled WGS sequence"/>
</dbReference>
<evidence type="ECO:0000313" key="1">
    <source>
        <dbReference type="EMBL" id="GBG41374.1"/>
    </source>
</evidence>
<organism evidence="1 2">
    <name type="scientific">Chara braunii</name>
    <name type="common">Braun's stonewort</name>
    <dbReference type="NCBI Taxonomy" id="69332"/>
    <lineage>
        <taxon>Eukaryota</taxon>
        <taxon>Viridiplantae</taxon>
        <taxon>Streptophyta</taxon>
        <taxon>Charophyceae</taxon>
        <taxon>Charales</taxon>
        <taxon>Characeae</taxon>
        <taxon>Chara</taxon>
    </lineage>
</organism>
<dbReference type="EMBL" id="BFEA01002378">
    <property type="protein sequence ID" value="GBG41374.1"/>
    <property type="molecule type" value="Genomic_DNA"/>
</dbReference>